<comment type="similarity">
    <text evidence="10">Belongs to the peptidase M48 family.</text>
</comment>
<keyword evidence="9" id="KW-0472">Membrane</keyword>
<keyword evidence="7" id="KW-1133">Transmembrane helix</keyword>
<dbReference type="Gene3D" id="3.30.2010.10">
    <property type="entry name" value="Metalloproteases ('zincins'), catalytic domain"/>
    <property type="match status" value="1"/>
</dbReference>
<reference evidence="13" key="2">
    <citation type="submission" date="2020-09" db="EMBL/GenBank/DDBJ databases">
        <authorList>
            <person name="Sun Q."/>
            <person name="Zhou Y."/>
        </authorList>
    </citation>
    <scope>NUCLEOTIDE SEQUENCE</scope>
    <source>
        <strain evidence="13">CGMCC 4.7306</strain>
    </source>
</reference>
<evidence type="ECO:0000256" key="3">
    <source>
        <dbReference type="ARBA" id="ARBA00022692"/>
    </source>
</evidence>
<dbReference type="InterPro" id="IPR050083">
    <property type="entry name" value="HtpX_protease"/>
</dbReference>
<evidence type="ECO:0000256" key="4">
    <source>
        <dbReference type="ARBA" id="ARBA00022723"/>
    </source>
</evidence>
<evidence type="ECO:0000256" key="5">
    <source>
        <dbReference type="ARBA" id="ARBA00022801"/>
    </source>
</evidence>
<keyword evidence="8 10" id="KW-0482">Metalloprotease</keyword>
<evidence type="ECO:0000313" key="14">
    <source>
        <dbReference type="Proteomes" id="UP000613840"/>
    </source>
</evidence>
<proteinExistence type="inferred from homology"/>
<dbReference type="RefSeq" id="WP_188896190.1">
    <property type="nucleotide sequence ID" value="NZ_BMMZ01000007.1"/>
</dbReference>
<keyword evidence="6 10" id="KW-0862">Zinc</keyword>
<evidence type="ECO:0000256" key="9">
    <source>
        <dbReference type="ARBA" id="ARBA00023136"/>
    </source>
</evidence>
<dbReference type="CDD" id="cd07325">
    <property type="entry name" value="M48_Ste24p_like"/>
    <property type="match status" value="1"/>
</dbReference>
<dbReference type="GO" id="GO:0046872">
    <property type="term" value="F:metal ion binding"/>
    <property type="evidence" value="ECO:0007669"/>
    <property type="project" value="UniProtKB-KW"/>
</dbReference>
<dbReference type="GO" id="GO:0006508">
    <property type="term" value="P:proteolysis"/>
    <property type="evidence" value="ECO:0007669"/>
    <property type="project" value="UniProtKB-KW"/>
</dbReference>
<evidence type="ECO:0000256" key="6">
    <source>
        <dbReference type="ARBA" id="ARBA00022833"/>
    </source>
</evidence>
<dbReference type="InterPro" id="IPR001915">
    <property type="entry name" value="Peptidase_M48"/>
</dbReference>
<reference evidence="13" key="1">
    <citation type="journal article" date="2014" name="Int. J. Syst. Evol. Microbiol.">
        <title>Complete genome sequence of Corynebacterium casei LMG S-19264T (=DSM 44701T), isolated from a smear-ripened cheese.</title>
        <authorList>
            <consortium name="US DOE Joint Genome Institute (JGI-PGF)"/>
            <person name="Walter F."/>
            <person name="Albersmeier A."/>
            <person name="Kalinowski J."/>
            <person name="Ruckert C."/>
        </authorList>
    </citation>
    <scope>NUCLEOTIDE SEQUENCE</scope>
    <source>
        <strain evidence="13">CGMCC 4.7306</strain>
    </source>
</reference>
<feature type="domain" description="Peptidase M48" evidence="12">
    <location>
        <begin position="72"/>
        <end position="267"/>
    </location>
</feature>
<dbReference type="PANTHER" id="PTHR43221:SF3">
    <property type="entry name" value="SLL1280 PROTEIN"/>
    <property type="match status" value="1"/>
</dbReference>
<protein>
    <submittedName>
        <fullName evidence="13">Zn-dependent protease</fullName>
    </submittedName>
</protein>
<dbReference type="GO" id="GO:0004222">
    <property type="term" value="F:metalloendopeptidase activity"/>
    <property type="evidence" value="ECO:0007669"/>
    <property type="project" value="InterPro"/>
</dbReference>
<dbReference type="Pfam" id="PF01435">
    <property type="entry name" value="Peptidase_M48"/>
    <property type="match status" value="1"/>
</dbReference>
<dbReference type="EMBL" id="BMMZ01000007">
    <property type="protein sequence ID" value="GGL69424.1"/>
    <property type="molecule type" value="Genomic_DNA"/>
</dbReference>
<accession>A0A917SCH9</accession>
<keyword evidence="5 10" id="KW-0378">Hydrolase</keyword>
<name>A0A917SCH9_9ACTN</name>
<evidence type="ECO:0000256" key="10">
    <source>
        <dbReference type="RuleBase" id="RU003983"/>
    </source>
</evidence>
<dbReference type="PANTHER" id="PTHR43221">
    <property type="entry name" value="PROTEASE HTPX"/>
    <property type="match status" value="1"/>
</dbReference>
<comment type="cofactor">
    <cofactor evidence="10">
        <name>Zn(2+)</name>
        <dbReference type="ChEBI" id="CHEBI:29105"/>
    </cofactor>
    <text evidence="10">Binds 1 zinc ion per subunit.</text>
</comment>
<gene>
    <name evidence="13" type="ORF">GCM10011575_30050</name>
</gene>
<evidence type="ECO:0000259" key="12">
    <source>
        <dbReference type="Pfam" id="PF01435"/>
    </source>
</evidence>
<comment type="caution">
    <text evidence="13">The sequence shown here is derived from an EMBL/GenBank/DDBJ whole genome shotgun (WGS) entry which is preliminary data.</text>
</comment>
<dbReference type="Proteomes" id="UP000613840">
    <property type="component" value="Unassembled WGS sequence"/>
</dbReference>
<evidence type="ECO:0000256" key="7">
    <source>
        <dbReference type="ARBA" id="ARBA00022989"/>
    </source>
</evidence>
<keyword evidence="1" id="KW-1003">Cell membrane</keyword>
<evidence type="ECO:0000256" key="8">
    <source>
        <dbReference type="ARBA" id="ARBA00023049"/>
    </source>
</evidence>
<dbReference type="AlphaFoldDB" id="A0A917SCH9"/>
<evidence type="ECO:0000256" key="2">
    <source>
        <dbReference type="ARBA" id="ARBA00022670"/>
    </source>
</evidence>
<evidence type="ECO:0000313" key="13">
    <source>
        <dbReference type="EMBL" id="GGL69424.1"/>
    </source>
</evidence>
<keyword evidence="4" id="KW-0479">Metal-binding</keyword>
<keyword evidence="2 10" id="KW-0645">Protease</keyword>
<evidence type="ECO:0000256" key="11">
    <source>
        <dbReference type="SAM" id="MobiDB-lite"/>
    </source>
</evidence>
<evidence type="ECO:0000256" key="1">
    <source>
        <dbReference type="ARBA" id="ARBA00022475"/>
    </source>
</evidence>
<organism evidence="13 14">
    <name type="scientific">Microlunatus endophyticus</name>
    <dbReference type="NCBI Taxonomy" id="1716077"/>
    <lineage>
        <taxon>Bacteria</taxon>
        <taxon>Bacillati</taxon>
        <taxon>Actinomycetota</taxon>
        <taxon>Actinomycetes</taxon>
        <taxon>Propionibacteriales</taxon>
        <taxon>Propionibacteriaceae</taxon>
        <taxon>Microlunatus</taxon>
    </lineage>
</organism>
<feature type="region of interest" description="Disordered" evidence="11">
    <location>
        <begin position="338"/>
        <end position="359"/>
    </location>
</feature>
<keyword evidence="3" id="KW-0812">Transmembrane</keyword>
<keyword evidence="14" id="KW-1185">Reference proteome</keyword>
<sequence>MSYADQRELGRGRIRFPDISPRAYEHPADRGALVALRAIPGFDTVLKAISGAIGERSIRLLYLASSVRVSPRQYPDLHQMINECATTLDLQPVPELYIQQDPQPNAMTIGLDKPIIVITTGMLKLVDTDGIRFVIGHEVGHVVSGHALYRTMLLQLVGIATQIQWLPIGAWGIRAIIAALMEWFRKSELSCDRAGLLCVQDPRAVLKVHASLAGALNPDEMDVAGFLDQAKDYQERGDVRDSVLKILQISGQTHPLAALRAAELQKWAAGLEYQEILAGNYPRRSEDKDAPLTDDVKAAAASYREDFKSSRDPLIKVVGTVSGVMGGVGGAAANRVRDWWQAGRGSEPPQDPDTPAADE</sequence>